<evidence type="ECO:0000313" key="6">
    <source>
        <dbReference type="EMBL" id="ARJ35748.1"/>
    </source>
</evidence>
<dbReference type="PRINTS" id="PR01397">
    <property type="entry name" value="DHBDHDRGNASE"/>
</dbReference>
<accession>A0A1X9LV64</accession>
<sequence length="256" mass="26832">MNRFEHQSIVVTGAAQGIGAAITRLLLQEGADVFALDNNAQALAALADEQRSPRLHPKVVDITRPHEVEVAIAAIDNQYPLTGLVNNAGVLVAKSIATTSAEEWQTTFEVNVHGTFFVSRAVATRMAERGQGAIVTVASNAGSTPRINMGAYCSSKAAAAMLTRCIGLEFAAQGVRCNVVSPGSTRTSMLATIAGEGPQTEQRIIAGDPGQYRLGIPLQKIAEPQDIAAVVAFLLSGDANHITLQNLVVDGGATFE</sequence>
<dbReference type="EMBL" id="KX134684">
    <property type="protein sequence ID" value="ARJ35748.1"/>
    <property type="molecule type" value="Genomic_DNA"/>
</dbReference>
<dbReference type="NCBIfam" id="TIGR04316">
    <property type="entry name" value="dhbA_paeA"/>
    <property type="match status" value="1"/>
</dbReference>
<dbReference type="SMART" id="SM00822">
    <property type="entry name" value="PKS_KR"/>
    <property type="match status" value="1"/>
</dbReference>
<dbReference type="InterPro" id="IPR020904">
    <property type="entry name" value="Sc_DH/Rdtase_CS"/>
</dbReference>
<proteinExistence type="inferred from homology"/>
<dbReference type="PANTHER" id="PTHR24321:SF13">
    <property type="entry name" value="2,3-DIHYDRO-2,3-DIHYDROXYBENZOATE DEHYDROGENASE"/>
    <property type="match status" value="1"/>
</dbReference>
<feature type="domain" description="Ketoreductase" evidence="5">
    <location>
        <begin position="7"/>
        <end position="185"/>
    </location>
</feature>
<gene>
    <name evidence="6" type="primary">obiC</name>
</gene>
<dbReference type="GO" id="GO:0019290">
    <property type="term" value="P:siderophore biosynthetic process"/>
    <property type="evidence" value="ECO:0007669"/>
    <property type="project" value="InterPro"/>
</dbReference>
<dbReference type="InterPro" id="IPR002347">
    <property type="entry name" value="SDR_fam"/>
</dbReference>
<dbReference type="InterPro" id="IPR057326">
    <property type="entry name" value="KR_dom"/>
</dbReference>
<evidence type="ECO:0000256" key="3">
    <source>
        <dbReference type="NCBIfam" id="TIGR04316"/>
    </source>
</evidence>
<dbReference type="PANTHER" id="PTHR24321">
    <property type="entry name" value="DEHYDROGENASES, SHORT CHAIN"/>
    <property type="match status" value="1"/>
</dbReference>
<evidence type="ECO:0000256" key="2">
    <source>
        <dbReference type="ARBA" id="ARBA00023002"/>
    </source>
</evidence>
<dbReference type="PRINTS" id="PR00080">
    <property type="entry name" value="SDRFAMILY"/>
</dbReference>
<reference evidence="6" key="1">
    <citation type="submission" date="2016-04" db="EMBL/GenBank/DDBJ databases">
        <title>Beta-lactone formation by type-I thioesterase during antibiotic cleavage from a non-ribosomal peptide synthetase.</title>
        <authorList>
            <person name="Schaffer J.E."/>
            <person name="Reck M.R."/>
            <person name="Prasad N."/>
            <person name="Kao J."/>
            <person name="Wencewicz T.A."/>
        </authorList>
    </citation>
    <scope>NUCLEOTIDE SEQUENCE</scope>
    <source>
        <strain evidence="6">ATCC 39502</strain>
    </source>
</reference>
<evidence type="ECO:0000259" key="5">
    <source>
        <dbReference type="SMART" id="SM00822"/>
    </source>
</evidence>
<dbReference type="GO" id="GO:0008667">
    <property type="term" value="F:2,3-dihydro-2,3-dihydroxybenzoate dehydrogenase activity"/>
    <property type="evidence" value="ECO:0007669"/>
    <property type="project" value="UniProtKB-UniRule"/>
</dbReference>
<dbReference type="SUPFAM" id="SSF51735">
    <property type="entry name" value="NAD(P)-binding Rossmann-fold domains"/>
    <property type="match status" value="1"/>
</dbReference>
<protein>
    <recommendedName>
        <fullName evidence="3">2,3-dihydro-2,3-dihydroxybenzoate dehydrogenase</fullName>
        <ecNumber evidence="3">1.3.1.28</ecNumber>
    </recommendedName>
</protein>
<dbReference type="InterPro" id="IPR036291">
    <property type="entry name" value="NAD(P)-bd_dom_sf"/>
</dbReference>
<evidence type="ECO:0000256" key="1">
    <source>
        <dbReference type="ARBA" id="ARBA00006484"/>
    </source>
</evidence>
<evidence type="ECO:0000256" key="4">
    <source>
        <dbReference type="RuleBase" id="RU000363"/>
    </source>
</evidence>
<name>A0A1X9LV64_PSEFL</name>
<dbReference type="Pfam" id="PF00106">
    <property type="entry name" value="adh_short"/>
    <property type="match status" value="1"/>
</dbReference>
<comment type="similarity">
    <text evidence="1 4">Belongs to the short-chain dehydrogenases/reductases (SDR) family.</text>
</comment>
<dbReference type="PROSITE" id="PS00061">
    <property type="entry name" value="ADH_SHORT"/>
    <property type="match status" value="1"/>
</dbReference>
<dbReference type="FunFam" id="3.40.50.720:FF:000084">
    <property type="entry name" value="Short-chain dehydrogenase reductase"/>
    <property type="match status" value="1"/>
</dbReference>
<dbReference type="Gene3D" id="3.40.50.720">
    <property type="entry name" value="NAD(P)-binding Rossmann-like Domain"/>
    <property type="match status" value="1"/>
</dbReference>
<dbReference type="InterPro" id="IPR003560">
    <property type="entry name" value="DHB_DH"/>
</dbReference>
<organism evidence="6">
    <name type="scientific">Pseudomonas fluorescens</name>
    <dbReference type="NCBI Taxonomy" id="294"/>
    <lineage>
        <taxon>Bacteria</taxon>
        <taxon>Pseudomonadati</taxon>
        <taxon>Pseudomonadota</taxon>
        <taxon>Gammaproteobacteria</taxon>
        <taxon>Pseudomonadales</taxon>
        <taxon>Pseudomonadaceae</taxon>
        <taxon>Pseudomonas</taxon>
    </lineage>
</organism>
<keyword evidence="2 6" id="KW-0560">Oxidoreductase</keyword>
<dbReference type="AlphaFoldDB" id="A0A1X9LV64"/>
<dbReference type="EC" id="1.3.1.28" evidence="3"/>